<keyword evidence="9" id="KW-0378">Hydrolase</keyword>
<keyword evidence="17" id="KW-0175">Coiled coil</keyword>
<sequence>MTRTILIIGRTGSGKSTLCNIITSTNSFRESEYGVSETKQYKVVSFSHQGVLYNIMDTVGLGDTKMGELQILDQMVSAFKGITDNLSQIIYVFSGKFTQDEINAYNLLNLVFGQDVSRITTIVRTRFPKFTDTEACNTDKQLIINENNQTNAIVSRCNKFIHVNNMTEDEQPTLKNRVDAKTILLVHLQGCTTAIPTNEQAMRNNINSHYQRIEEEKRRQQARELQLAEQQRVLAEQQRLAEIHRRELEAKILAEKRLRGSDFWNRNIVIQNWHGQYMTARAPLVGVDLYSKHRGPSQIFTLVPVEGYKVAIRNENGLYLRAHPGGQGARLDLSNNLLDWEKFILVQHGDRWGILSFHGTYIRSHRIRDSFDRDGAPTISYGHVDLQVHMKEWELHKLIPV</sequence>
<accession>A0A8J4V9K3</accession>
<feature type="domain" description="AIG1-type G" evidence="18">
    <location>
        <begin position="3"/>
        <end position="172"/>
    </location>
</feature>
<dbReference type="OrthoDB" id="8954335at2759"/>
<evidence type="ECO:0000256" key="10">
    <source>
        <dbReference type="ARBA" id="ARBA00022805"/>
    </source>
</evidence>
<keyword evidence="4" id="KW-0150">Chloroplast</keyword>
<evidence type="ECO:0000256" key="9">
    <source>
        <dbReference type="ARBA" id="ARBA00022801"/>
    </source>
</evidence>
<evidence type="ECO:0000256" key="13">
    <source>
        <dbReference type="ARBA" id="ARBA00022989"/>
    </source>
</evidence>
<keyword evidence="10" id="KW-1002">Plastid outer membrane</keyword>
<feature type="coiled-coil region" evidence="17">
    <location>
        <begin position="199"/>
        <end position="247"/>
    </location>
</feature>
<evidence type="ECO:0000256" key="16">
    <source>
        <dbReference type="ARBA" id="ARBA00024013"/>
    </source>
</evidence>
<dbReference type="SUPFAM" id="SSF50405">
    <property type="entry name" value="Actin-crosslinking proteins"/>
    <property type="match status" value="1"/>
</dbReference>
<evidence type="ECO:0000256" key="17">
    <source>
        <dbReference type="SAM" id="Coils"/>
    </source>
</evidence>
<keyword evidence="8" id="KW-0547">Nucleotide-binding</keyword>
<dbReference type="PANTHER" id="PTHR10903:SF135">
    <property type="entry name" value="TRANSLOCASE OF CHLOROPLAST 120, CHLOROPLASTIC-RELATED"/>
    <property type="match status" value="1"/>
</dbReference>
<evidence type="ECO:0000256" key="5">
    <source>
        <dbReference type="ARBA" id="ARBA00022640"/>
    </source>
</evidence>
<evidence type="ECO:0000256" key="11">
    <source>
        <dbReference type="ARBA" id="ARBA00022842"/>
    </source>
</evidence>
<dbReference type="Gene3D" id="2.80.10.50">
    <property type="match status" value="1"/>
</dbReference>
<comment type="cofactor">
    <cofactor evidence="1">
        <name>Mg(2+)</name>
        <dbReference type="ChEBI" id="CHEBI:18420"/>
    </cofactor>
</comment>
<keyword evidence="20" id="KW-1185">Reference proteome</keyword>
<dbReference type="Proteomes" id="UP000695562">
    <property type="component" value="Unassembled WGS sequence"/>
</dbReference>
<comment type="caution">
    <text evidence="19">The sequence shown here is derived from an EMBL/GenBank/DDBJ whole genome shotgun (WGS) entry which is preliminary data.</text>
</comment>
<evidence type="ECO:0000256" key="14">
    <source>
        <dbReference type="ARBA" id="ARBA00023134"/>
    </source>
</evidence>
<protein>
    <recommendedName>
        <fullName evidence="18">AIG1-type G domain-containing protein</fullName>
    </recommendedName>
</protein>
<evidence type="ECO:0000313" key="19">
    <source>
        <dbReference type="EMBL" id="KAF2076199.1"/>
    </source>
</evidence>
<evidence type="ECO:0000256" key="6">
    <source>
        <dbReference type="ARBA" id="ARBA00022692"/>
    </source>
</evidence>
<keyword evidence="5" id="KW-0934">Plastid</keyword>
<evidence type="ECO:0000256" key="7">
    <source>
        <dbReference type="ARBA" id="ARBA00022723"/>
    </source>
</evidence>
<reference evidence="19" key="1">
    <citation type="submission" date="2020-01" db="EMBL/GenBank/DDBJ databases">
        <title>Development of genomics and gene disruption for Polysphondylium violaceum indicates a role for the polyketide synthase stlB in stalk morphogenesis.</title>
        <authorList>
            <person name="Narita B."/>
            <person name="Kawabe Y."/>
            <person name="Kin K."/>
            <person name="Saito T."/>
            <person name="Gibbs R."/>
            <person name="Kuspa A."/>
            <person name="Muzny D."/>
            <person name="Queller D."/>
            <person name="Richards S."/>
            <person name="Strassman J."/>
            <person name="Sucgang R."/>
            <person name="Worley K."/>
            <person name="Schaap P."/>
        </authorList>
    </citation>
    <scope>NUCLEOTIDE SEQUENCE</scope>
    <source>
        <strain evidence="19">QSvi11</strain>
    </source>
</reference>
<keyword evidence="11" id="KW-0460">Magnesium</keyword>
<keyword evidence="6" id="KW-0812">Transmembrane</keyword>
<dbReference type="SUPFAM" id="SSF52540">
    <property type="entry name" value="P-loop containing nucleoside triphosphate hydrolases"/>
    <property type="match status" value="1"/>
</dbReference>
<dbReference type="Gene3D" id="3.40.50.300">
    <property type="entry name" value="P-loop containing nucleotide triphosphate hydrolases"/>
    <property type="match status" value="1"/>
</dbReference>
<organism evidence="19 20">
    <name type="scientific">Polysphondylium violaceum</name>
    <dbReference type="NCBI Taxonomy" id="133409"/>
    <lineage>
        <taxon>Eukaryota</taxon>
        <taxon>Amoebozoa</taxon>
        <taxon>Evosea</taxon>
        <taxon>Eumycetozoa</taxon>
        <taxon>Dictyostelia</taxon>
        <taxon>Dictyosteliales</taxon>
        <taxon>Dictyosteliaceae</taxon>
        <taxon>Polysphondylium</taxon>
    </lineage>
</organism>
<dbReference type="PANTHER" id="PTHR10903">
    <property type="entry name" value="GTPASE, IMAP FAMILY MEMBER-RELATED"/>
    <property type="match status" value="1"/>
</dbReference>
<evidence type="ECO:0000256" key="3">
    <source>
        <dbReference type="ARBA" id="ARBA00022448"/>
    </source>
</evidence>
<dbReference type="InterPro" id="IPR045058">
    <property type="entry name" value="GIMA/IAN/Toc"/>
</dbReference>
<dbReference type="AlphaFoldDB" id="A0A8J4V9K3"/>
<keyword evidence="14" id="KW-0342">GTP-binding</keyword>
<dbReference type="GO" id="GO:0046872">
    <property type="term" value="F:metal ion binding"/>
    <property type="evidence" value="ECO:0007669"/>
    <property type="project" value="UniProtKB-KW"/>
</dbReference>
<evidence type="ECO:0000256" key="8">
    <source>
        <dbReference type="ARBA" id="ARBA00022741"/>
    </source>
</evidence>
<keyword evidence="12" id="KW-0653">Protein transport</keyword>
<dbReference type="Pfam" id="PF04548">
    <property type="entry name" value="AIG1"/>
    <property type="match status" value="1"/>
</dbReference>
<keyword evidence="13" id="KW-1133">Transmembrane helix</keyword>
<proteinExistence type="predicted"/>
<comment type="subcellular location">
    <subcellularLocation>
        <location evidence="2">Membrane</location>
        <topology evidence="2">Single-pass membrane protein</topology>
    </subcellularLocation>
    <subcellularLocation>
        <location evidence="16">Plastid</location>
        <location evidence="16">Chloroplast outer membrane</location>
    </subcellularLocation>
</comment>
<gene>
    <name evidence="19" type="ORF">CYY_002499</name>
</gene>
<name>A0A8J4V9K3_9MYCE</name>
<evidence type="ECO:0000256" key="15">
    <source>
        <dbReference type="ARBA" id="ARBA00023136"/>
    </source>
</evidence>
<dbReference type="GO" id="GO:0016020">
    <property type="term" value="C:membrane"/>
    <property type="evidence" value="ECO:0007669"/>
    <property type="project" value="UniProtKB-SubCell"/>
</dbReference>
<evidence type="ECO:0000313" key="20">
    <source>
        <dbReference type="Proteomes" id="UP000695562"/>
    </source>
</evidence>
<evidence type="ECO:0000256" key="12">
    <source>
        <dbReference type="ARBA" id="ARBA00022927"/>
    </source>
</evidence>
<evidence type="ECO:0000259" key="18">
    <source>
        <dbReference type="Pfam" id="PF04548"/>
    </source>
</evidence>
<keyword evidence="7" id="KW-0479">Metal-binding</keyword>
<dbReference type="GO" id="GO:0005525">
    <property type="term" value="F:GTP binding"/>
    <property type="evidence" value="ECO:0007669"/>
    <property type="project" value="UniProtKB-KW"/>
</dbReference>
<dbReference type="InterPro" id="IPR008999">
    <property type="entry name" value="Actin-crosslinking"/>
</dbReference>
<dbReference type="CDD" id="cd00257">
    <property type="entry name" value="beta-trefoil_FSCN-like"/>
    <property type="match status" value="1"/>
</dbReference>
<evidence type="ECO:0000256" key="1">
    <source>
        <dbReference type="ARBA" id="ARBA00001946"/>
    </source>
</evidence>
<dbReference type="InterPro" id="IPR006703">
    <property type="entry name" value="G_AIG1"/>
</dbReference>
<evidence type="ECO:0000256" key="2">
    <source>
        <dbReference type="ARBA" id="ARBA00004167"/>
    </source>
</evidence>
<evidence type="ECO:0000256" key="4">
    <source>
        <dbReference type="ARBA" id="ARBA00022528"/>
    </source>
</evidence>
<dbReference type="GO" id="GO:0016787">
    <property type="term" value="F:hydrolase activity"/>
    <property type="evidence" value="ECO:0007669"/>
    <property type="project" value="UniProtKB-KW"/>
</dbReference>
<dbReference type="GO" id="GO:0015031">
    <property type="term" value="P:protein transport"/>
    <property type="evidence" value="ECO:0007669"/>
    <property type="project" value="UniProtKB-KW"/>
</dbReference>
<dbReference type="EMBL" id="AJWJ01000069">
    <property type="protein sequence ID" value="KAF2076199.1"/>
    <property type="molecule type" value="Genomic_DNA"/>
</dbReference>
<keyword evidence="15" id="KW-0472">Membrane</keyword>
<keyword evidence="3" id="KW-0813">Transport</keyword>
<dbReference type="InterPro" id="IPR027417">
    <property type="entry name" value="P-loop_NTPase"/>
</dbReference>